<accession>A0A6J5LYA9</accession>
<dbReference type="InterPro" id="IPR010921">
    <property type="entry name" value="Trp_repressor/repl_initiator"/>
</dbReference>
<evidence type="ECO:0000259" key="1">
    <source>
        <dbReference type="SMART" id="SM00760"/>
    </source>
</evidence>
<feature type="domain" description="Chromosomal replication initiator DnaA C-terminal" evidence="1">
    <location>
        <begin position="3"/>
        <end position="68"/>
    </location>
</feature>
<dbReference type="GO" id="GO:0006270">
    <property type="term" value="P:DNA replication initiation"/>
    <property type="evidence" value="ECO:0007669"/>
    <property type="project" value="InterPro"/>
</dbReference>
<dbReference type="CDD" id="cd06571">
    <property type="entry name" value="Bac_DnaA_C"/>
    <property type="match status" value="1"/>
</dbReference>
<dbReference type="Gene3D" id="1.10.1750.10">
    <property type="match status" value="1"/>
</dbReference>
<dbReference type="GO" id="GO:0006275">
    <property type="term" value="P:regulation of DNA replication"/>
    <property type="evidence" value="ECO:0007669"/>
    <property type="project" value="InterPro"/>
</dbReference>
<dbReference type="EMBL" id="LR796360">
    <property type="protein sequence ID" value="CAB4139101.1"/>
    <property type="molecule type" value="Genomic_DNA"/>
</dbReference>
<name>A0A6J5LYA9_9CAUD</name>
<dbReference type="Pfam" id="PF08299">
    <property type="entry name" value="Bac_DnaA_C"/>
    <property type="match status" value="1"/>
</dbReference>
<proteinExistence type="predicted"/>
<gene>
    <name evidence="2" type="ORF">UFOVP351_20</name>
</gene>
<dbReference type="InterPro" id="IPR013159">
    <property type="entry name" value="DnaA_C"/>
</dbReference>
<dbReference type="SUPFAM" id="SSF48295">
    <property type="entry name" value="TrpR-like"/>
    <property type="match status" value="1"/>
</dbReference>
<protein>
    <submittedName>
        <fullName evidence="2">Chromosomal replication initiator, DnaA C-terminal</fullName>
    </submittedName>
</protein>
<organism evidence="2">
    <name type="scientific">uncultured Caudovirales phage</name>
    <dbReference type="NCBI Taxonomy" id="2100421"/>
    <lineage>
        <taxon>Viruses</taxon>
        <taxon>Duplodnaviria</taxon>
        <taxon>Heunggongvirae</taxon>
        <taxon>Uroviricota</taxon>
        <taxon>Caudoviricetes</taxon>
        <taxon>Peduoviridae</taxon>
        <taxon>Maltschvirus</taxon>
        <taxon>Maltschvirus maltsch</taxon>
    </lineage>
</organism>
<evidence type="ECO:0000313" key="2">
    <source>
        <dbReference type="EMBL" id="CAB4139101.1"/>
    </source>
</evidence>
<reference evidence="2" key="1">
    <citation type="submission" date="2020-04" db="EMBL/GenBank/DDBJ databases">
        <authorList>
            <person name="Chiriac C."/>
            <person name="Salcher M."/>
            <person name="Ghai R."/>
            <person name="Kavagutti S V."/>
        </authorList>
    </citation>
    <scope>NUCLEOTIDE SEQUENCE</scope>
</reference>
<sequence>MKTALLAKCADMFGVTTDDILSMRRGQNTLAARRAFYLAMRRRGWSFKAIGKFMGRDHTTIITGARNAAEQASYCAAYAEKIRELAEFERVVKPEPKRTGRPRKYDFDKMFVGDVFTLPLKGERGTHGSDEVVDKLRDAAVAYGRKTGKKFLVRTDRKNGVARCWRVK</sequence>
<dbReference type="GO" id="GO:0043565">
    <property type="term" value="F:sequence-specific DNA binding"/>
    <property type="evidence" value="ECO:0007669"/>
    <property type="project" value="InterPro"/>
</dbReference>
<dbReference type="GO" id="GO:0005524">
    <property type="term" value="F:ATP binding"/>
    <property type="evidence" value="ECO:0007669"/>
    <property type="project" value="InterPro"/>
</dbReference>
<dbReference type="SMART" id="SM00760">
    <property type="entry name" value="Bac_DnaA_C"/>
    <property type="match status" value="1"/>
</dbReference>